<keyword evidence="3 7" id="KW-0489">Methyltransferase</keyword>
<dbReference type="InterPro" id="IPR006365">
    <property type="entry name" value="Cbl_synth_CobL"/>
</dbReference>
<name>A0A7I8D9R0_9BACL</name>
<dbReference type="NCBIfam" id="TIGR02467">
    <property type="entry name" value="CbiE"/>
    <property type="match status" value="1"/>
</dbReference>
<keyword evidence="5" id="KW-0949">S-adenosyl-L-methionine</keyword>
<dbReference type="NCBIfam" id="TIGR02469">
    <property type="entry name" value="CbiT"/>
    <property type="match status" value="1"/>
</dbReference>
<dbReference type="InterPro" id="IPR012818">
    <property type="entry name" value="CbiE"/>
</dbReference>
<keyword evidence="8" id="KW-1185">Reference proteome</keyword>
<dbReference type="Pfam" id="PF01135">
    <property type="entry name" value="PCMT"/>
    <property type="match status" value="1"/>
</dbReference>
<dbReference type="CDD" id="cd02440">
    <property type="entry name" value="AdoMet_MTases"/>
    <property type="match status" value="1"/>
</dbReference>
<dbReference type="InterPro" id="IPR035996">
    <property type="entry name" value="4pyrrol_Methylase_sf"/>
</dbReference>
<dbReference type="Gene3D" id="3.30.950.10">
    <property type="entry name" value="Methyltransferase, Cobalt-precorrin-4 Transmethylase, Domain 2"/>
    <property type="match status" value="1"/>
</dbReference>
<dbReference type="SUPFAM" id="SSF53335">
    <property type="entry name" value="S-adenosyl-L-methionine-dependent methyltransferases"/>
    <property type="match status" value="1"/>
</dbReference>
<dbReference type="InterPro" id="IPR014008">
    <property type="entry name" value="Cbl_synth_MTase_CbiT"/>
</dbReference>
<dbReference type="InterPro" id="IPR014777">
    <property type="entry name" value="4pyrrole_Mease_sub1"/>
</dbReference>
<keyword evidence="4 7" id="KW-0808">Transferase</keyword>
<dbReference type="Pfam" id="PF00590">
    <property type="entry name" value="TP_methylase"/>
    <property type="match status" value="1"/>
</dbReference>
<dbReference type="Proteomes" id="UP000593802">
    <property type="component" value="Chromosome"/>
</dbReference>
<dbReference type="AlphaFoldDB" id="A0A7I8D9R0"/>
<protein>
    <submittedName>
        <fullName evidence="7">Precorrin-6Y methyltransferase</fullName>
    </submittedName>
</protein>
<dbReference type="Gene3D" id="3.40.50.150">
    <property type="entry name" value="Vaccinia Virus protein VP39"/>
    <property type="match status" value="1"/>
</dbReference>
<gene>
    <name evidence="7" type="primary">cobL</name>
    <name evidence="7" type="ORF">skT53_10870</name>
</gene>
<accession>A0A7I8D9R0</accession>
<dbReference type="Gene3D" id="3.40.1010.10">
    <property type="entry name" value="Cobalt-precorrin-4 Transmethylase, Domain 1"/>
    <property type="match status" value="1"/>
</dbReference>
<dbReference type="RefSeq" id="WP_200760139.1">
    <property type="nucleotide sequence ID" value="NZ_AP023366.1"/>
</dbReference>
<proteinExistence type="predicted"/>
<evidence type="ECO:0000256" key="3">
    <source>
        <dbReference type="ARBA" id="ARBA00022603"/>
    </source>
</evidence>
<organism evidence="7 8">
    <name type="scientific">Effusibacillus dendaii</name>
    <dbReference type="NCBI Taxonomy" id="2743772"/>
    <lineage>
        <taxon>Bacteria</taxon>
        <taxon>Bacillati</taxon>
        <taxon>Bacillota</taxon>
        <taxon>Bacilli</taxon>
        <taxon>Bacillales</taxon>
        <taxon>Alicyclobacillaceae</taxon>
        <taxon>Effusibacillus</taxon>
    </lineage>
</organism>
<dbReference type="InterPro" id="IPR014776">
    <property type="entry name" value="4pyrrole_Mease_sub2"/>
</dbReference>
<reference evidence="7 8" key="1">
    <citation type="submission" date="2020-08" db="EMBL/GenBank/DDBJ databases">
        <title>Complete Genome Sequence of Effusibacillus dendaii Strain skT53, Isolated from Farmland soil.</title>
        <authorList>
            <person name="Konishi T."/>
            <person name="Kawasaki H."/>
        </authorList>
    </citation>
    <scope>NUCLEOTIDE SEQUENCE [LARGE SCALE GENOMIC DNA]</scope>
    <source>
        <strain evidence="8">skT53</strain>
    </source>
</reference>
<keyword evidence="2" id="KW-0169">Cobalamin biosynthesis</keyword>
<evidence type="ECO:0000256" key="4">
    <source>
        <dbReference type="ARBA" id="ARBA00022679"/>
    </source>
</evidence>
<feature type="domain" description="Tetrapyrrole methylase" evidence="6">
    <location>
        <begin position="6"/>
        <end position="192"/>
    </location>
</feature>
<dbReference type="InterPro" id="IPR029063">
    <property type="entry name" value="SAM-dependent_MTases_sf"/>
</dbReference>
<evidence type="ECO:0000259" key="6">
    <source>
        <dbReference type="Pfam" id="PF00590"/>
    </source>
</evidence>
<dbReference type="UniPathway" id="UPA00148"/>
<dbReference type="SUPFAM" id="SSF53790">
    <property type="entry name" value="Tetrapyrrole methylase"/>
    <property type="match status" value="1"/>
</dbReference>
<dbReference type="InterPro" id="IPR000878">
    <property type="entry name" value="4pyrrol_Mease"/>
</dbReference>
<comment type="pathway">
    <text evidence="1">Cofactor biosynthesis; adenosylcobalamin biosynthesis.</text>
</comment>
<sequence>MHPVRIIGIGDDGANSLLAAGRQHVEDADLLVGGERHLSFFAESRADKFALQDGLVKAVQVIDEAQREGKRVVVLASGDPNFHGIAGFIGKKLGKQRIEIHPGLSSVQLAFARLKESWHDAFLASVHGKTREHIVQWVREHPKVALLTDPDNSPAAIAGDLLAAGFDHVTMFVGENLGSENERTGRYTLQEAVSESFSDLNVVILLRGEDSGGTEAIPANSDAVSAFRRTAASVAAASDTAAVVPFFPMGIPEHQFHQRKPKRGLITKTEVRAVTLAKMQIRPHDVIWDIGAATGSVGIEASMLAPFGHAYLIEKNEDDQDIIRANVEKFGRTNVSFQTGKAPDGLEEWPDADAIFIGGTSGQMQPLLELCVRKLKPGGRIVLNAATIESLYGAVDGFKRLDMHVEVTMMQIARSKPILNLTRFESYDPVYIVKAVRMEDREEIDEE</sequence>
<dbReference type="PANTHER" id="PTHR43182:SF1">
    <property type="entry name" value="COBALT-PRECORRIN-7 C(5)-METHYLTRANSFERASE"/>
    <property type="match status" value="1"/>
</dbReference>
<dbReference type="PIRSF" id="PIRSF036428">
    <property type="entry name" value="CobL"/>
    <property type="match status" value="1"/>
</dbReference>
<evidence type="ECO:0000313" key="8">
    <source>
        <dbReference type="Proteomes" id="UP000593802"/>
    </source>
</evidence>
<evidence type="ECO:0000313" key="7">
    <source>
        <dbReference type="EMBL" id="BCJ86102.1"/>
    </source>
</evidence>
<evidence type="ECO:0000256" key="2">
    <source>
        <dbReference type="ARBA" id="ARBA00022573"/>
    </source>
</evidence>
<dbReference type="CDD" id="cd11644">
    <property type="entry name" value="Precorrin-6Y-MT"/>
    <property type="match status" value="1"/>
</dbReference>
<dbReference type="KEGG" id="eff:skT53_10870"/>
<dbReference type="GO" id="GO:0008276">
    <property type="term" value="F:protein methyltransferase activity"/>
    <property type="evidence" value="ECO:0007669"/>
    <property type="project" value="InterPro"/>
</dbReference>
<dbReference type="GO" id="GO:0032259">
    <property type="term" value="P:methylation"/>
    <property type="evidence" value="ECO:0007669"/>
    <property type="project" value="UniProtKB-KW"/>
</dbReference>
<dbReference type="PANTHER" id="PTHR43182">
    <property type="entry name" value="COBALT-PRECORRIN-6B C(15)-METHYLTRANSFERASE (DECARBOXYLATING)"/>
    <property type="match status" value="1"/>
</dbReference>
<evidence type="ECO:0000256" key="5">
    <source>
        <dbReference type="ARBA" id="ARBA00022691"/>
    </source>
</evidence>
<dbReference type="EMBL" id="AP023366">
    <property type="protein sequence ID" value="BCJ86102.1"/>
    <property type="molecule type" value="Genomic_DNA"/>
</dbReference>
<dbReference type="InterPro" id="IPR050714">
    <property type="entry name" value="Cobalamin_biosynth_MTase"/>
</dbReference>
<dbReference type="GO" id="GO:0009236">
    <property type="term" value="P:cobalamin biosynthetic process"/>
    <property type="evidence" value="ECO:0007669"/>
    <property type="project" value="UniProtKB-UniPathway"/>
</dbReference>
<evidence type="ECO:0000256" key="1">
    <source>
        <dbReference type="ARBA" id="ARBA00004953"/>
    </source>
</evidence>